<evidence type="ECO:0000256" key="8">
    <source>
        <dbReference type="SAM" id="MobiDB-lite"/>
    </source>
</evidence>
<evidence type="ECO:0000256" key="1">
    <source>
        <dbReference type="ARBA" id="ARBA00004141"/>
    </source>
</evidence>
<feature type="region of interest" description="Disordered" evidence="8">
    <location>
        <begin position="1174"/>
        <end position="1228"/>
    </location>
</feature>
<evidence type="ECO:0000313" key="14">
    <source>
        <dbReference type="Proteomes" id="UP001152797"/>
    </source>
</evidence>
<dbReference type="PROSITE" id="PS51375">
    <property type="entry name" value="PPR"/>
    <property type="match status" value="1"/>
</dbReference>
<dbReference type="InterPro" id="IPR036291">
    <property type="entry name" value="NAD(P)-bd_dom_sf"/>
</dbReference>
<feature type="compositionally biased region" description="Low complexity" evidence="8">
    <location>
        <begin position="1540"/>
        <end position="1549"/>
    </location>
</feature>
<dbReference type="Pfam" id="PF13812">
    <property type="entry name" value="PPR_3"/>
    <property type="match status" value="1"/>
</dbReference>
<dbReference type="EMBL" id="CAMXCT020000083">
    <property type="protein sequence ID" value="CAL1126918.1"/>
    <property type="molecule type" value="Genomic_DNA"/>
</dbReference>
<feature type="transmembrane region" description="Helical" evidence="9">
    <location>
        <begin position="1972"/>
        <end position="1991"/>
    </location>
</feature>
<dbReference type="GO" id="GO:0004197">
    <property type="term" value="F:cysteine-type endopeptidase activity"/>
    <property type="evidence" value="ECO:0007669"/>
    <property type="project" value="InterPro"/>
</dbReference>
<dbReference type="Gene3D" id="2.60.40.150">
    <property type="entry name" value="C2 domain"/>
    <property type="match status" value="1"/>
</dbReference>
<feature type="domain" description="C2" evidence="10">
    <location>
        <begin position="1041"/>
        <end position="1157"/>
    </location>
</feature>
<feature type="compositionally biased region" description="Basic and acidic residues" evidence="8">
    <location>
        <begin position="52"/>
        <end position="70"/>
    </location>
</feature>
<feature type="transmembrane region" description="Helical" evidence="9">
    <location>
        <begin position="1881"/>
        <end position="1902"/>
    </location>
</feature>
<dbReference type="InterPro" id="IPR000008">
    <property type="entry name" value="C2_dom"/>
</dbReference>
<dbReference type="SMART" id="SM00239">
    <property type="entry name" value="C2"/>
    <property type="match status" value="1"/>
</dbReference>
<feature type="transmembrane region" description="Helical" evidence="9">
    <location>
        <begin position="2028"/>
        <end position="2052"/>
    </location>
</feature>
<organism evidence="11">
    <name type="scientific">Cladocopium goreaui</name>
    <dbReference type="NCBI Taxonomy" id="2562237"/>
    <lineage>
        <taxon>Eukaryota</taxon>
        <taxon>Sar</taxon>
        <taxon>Alveolata</taxon>
        <taxon>Dinophyceae</taxon>
        <taxon>Suessiales</taxon>
        <taxon>Symbiodiniaceae</taxon>
        <taxon>Cladocopium</taxon>
    </lineage>
</organism>
<dbReference type="Gene3D" id="3.40.50.1460">
    <property type="match status" value="1"/>
</dbReference>
<accession>A0A9P1BHF0</accession>
<feature type="repeat" description="PPR" evidence="7">
    <location>
        <begin position="332"/>
        <end position="366"/>
    </location>
</feature>
<dbReference type="Proteomes" id="UP001152797">
    <property type="component" value="Unassembled WGS sequence"/>
</dbReference>
<dbReference type="InterPro" id="IPR011600">
    <property type="entry name" value="Pept_C14_caspase"/>
</dbReference>
<evidence type="ECO:0000256" key="4">
    <source>
        <dbReference type="ARBA" id="ARBA00022692"/>
    </source>
</evidence>
<dbReference type="EMBL" id="CAMXCT030000083">
    <property type="protein sequence ID" value="CAL4760855.1"/>
    <property type="molecule type" value="Genomic_DNA"/>
</dbReference>
<dbReference type="PANTHER" id="PTHR42751">
    <property type="entry name" value="SODIUM/HYDROGEN EXCHANGER FAMILY/TRKA DOMAIN PROTEIN"/>
    <property type="match status" value="1"/>
</dbReference>
<dbReference type="InterPro" id="IPR011990">
    <property type="entry name" value="TPR-like_helical_dom_sf"/>
</dbReference>
<dbReference type="InterPro" id="IPR038770">
    <property type="entry name" value="Na+/solute_symporter_sf"/>
</dbReference>
<feature type="transmembrane region" description="Helical" evidence="9">
    <location>
        <begin position="1848"/>
        <end position="1869"/>
    </location>
</feature>
<dbReference type="GO" id="GO:1902600">
    <property type="term" value="P:proton transmembrane transport"/>
    <property type="evidence" value="ECO:0007669"/>
    <property type="project" value="InterPro"/>
</dbReference>
<evidence type="ECO:0000256" key="5">
    <source>
        <dbReference type="ARBA" id="ARBA00022989"/>
    </source>
</evidence>
<feature type="transmembrane region" description="Helical" evidence="9">
    <location>
        <begin position="1812"/>
        <end position="1832"/>
    </location>
</feature>
<keyword evidence="14" id="KW-1185">Reference proteome</keyword>
<protein>
    <submittedName>
        <fullName evidence="13">Metacaspase-1</fullName>
    </submittedName>
</protein>
<dbReference type="GO" id="GO:0006508">
    <property type="term" value="P:proteolysis"/>
    <property type="evidence" value="ECO:0007669"/>
    <property type="project" value="InterPro"/>
</dbReference>
<feature type="compositionally biased region" description="Acidic residues" evidence="8">
    <location>
        <begin position="1553"/>
        <end position="1562"/>
    </location>
</feature>
<comment type="caution">
    <text evidence="11">The sequence shown here is derived from an EMBL/GenBank/DDBJ whole genome shotgun (WGS) entry which is preliminary data.</text>
</comment>
<dbReference type="GO" id="GO:0015297">
    <property type="term" value="F:antiporter activity"/>
    <property type="evidence" value="ECO:0007669"/>
    <property type="project" value="InterPro"/>
</dbReference>
<feature type="transmembrane region" description="Helical" evidence="9">
    <location>
        <begin position="2094"/>
        <end position="2112"/>
    </location>
</feature>
<evidence type="ECO:0000259" key="10">
    <source>
        <dbReference type="PROSITE" id="PS50004"/>
    </source>
</evidence>
<evidence type="ECO:0000256" key="9">
    <source>
        <dbReference type="SAM" id="Phobius"/>
    </source>
</evidence>
<gene>
    <name evidence="11" type="ORF">C1SCF055_LOCUS2043</name>
</gene>
<reference evidence="11" key="1">
    <citation type="submission" date="2022-10" db="EMBL/GenBank/DDBJ databases">
        <authorList>
            <person name="Chen Y."/>
            <person name="Dougan E. K."/>
            <person name="Chan C."/>
            <person name="Rhodes N."/>
            <person name="Thang M."/>
        </authorList>
    </citation>
    <scope>NUCLEOTIDE SEQUENCE</scope>
</reference>
<dbReference type="Gene3D" id="3.40.50.720">
    <property type="entry name" value="NAD(P)-binding Rossmann-like Domain"/>
    <property type="match status" value="1"/>
</dbReference>
<feature type="transmembrane region" description="Helical" evidence="9">
    <location>
        <begin position="1785"/>
        <end position="1803"/>
    </location>
</feature>
<feature type="transmembrane region" description="Helical" evidence="9">
    <location>
        <begin position="1611"/>
        <end position="1635"/>
    </location>
</feature>
<feature type="transmembrane region" description="Helical" evidence="9">
    <location>
        <begin position="1942"/>
        <end position="1966"/>
    </location>
</feature>
<dbReference type="OrthoDB" id="444537at2759"/>
<feature type="transmembrane region" description="Helical" evidence="9">
    <location>
        <begin position="2059"/>
        <end position="2082"/>
    </location>
</feature>
<comment type="subcellular location">
    <subcellularLocation>
        <location evidence="1">Membrane</location>
        <topology evidence="1">Multi-pass membrane protein</topology>
    </subcellularLocation>
</comment>
<feature type="compositionally biased region" description="Basic and acidic residues" evidence="8">
    <location>
        <begin position="1650"/>
        <end position="1700"/>
    </location>
</feature>
<evidence type="ECO:0000256" key="6">
    <source>
        <dbReference type="ARBA" id="ARBA00023136"/>
    </source>
</evidence>
<dbReference type="EMBL" id="CAMXCT010000083">
    <property type="protein sequence ID" value="CAI3973543.1"/>
    <property type="molecule type" value="Genomic_DNA"/>
</dbReference>
<dbReference type="GO" id="GO:0006813">
    <property type="term" value="P:potassium ion transport"/>
    <property type="evidence" value="ECO:0007669"/>
    <property type="project" value="InterPro"/>
</dbReference>
<dbReference type="InterPro" id="IPR035892">
    <property type="entry name" value="C2_domain_sf"/>
</dbReference>
<dbReference type="SUPFAM" id="SSF52540">
    <property type="entry name" value="P-loop containing nucleoside triphosphate hydrolases"/>
    <property type="match status" value="1"/>
</dbReference>
<dbReference type="GO" id="GO:0016020">
    <property type="term" value="C:membrane"/>
    <property type="evidence" value="ECO:0007669"/>
    <property type="project" value="UniProtKB-SubCell"/>
</dbReference>
<feature type="transmembrane region" description="Helical" evidence="9">
    <location>
        <begin position="2003"/>
        <end position="2022"/>
    </location>
</feature>
<evidence type="ECO:0000256" key="2">
    <source>
        <dbReference type="ARBA" id="ARBA00005551"/>
    </source>
</evidence>
<dbReference type="InterPro" id="IPR003148">
    <property type="entry name" value="RCK_N"/>
</dbReference>
<dbReference type="SUPFAM" id="SSF49562">
    <property type="entry name" value="C2 domain (Calcium/lipid-binding domain, CaLB)"/>
    <property type="match status" value="1"/>
</dbReference>
<feature type="region of interest" description="Disordered" evidence="8">
    <location>
        <begin position="35"/>
        <end position="77"/>
    </location>
</feature>
<feature type="region of interest" description="Disordered" evidence="8">
    <location>
        <begin position="1533"/>
        <end position="1562"/>
    </location>
</feature>
<evidence type="ECO:0000256" key="7">
    <source>
        <dbReference type="PROSITE-ProRule" id="PRU00708"/>
    </source>
</evidence>
<comment type="similarity">
    <text evidence="2">Belongs to the monovalent cation:proton antiporter 2 (CPA2) transporter (TC 2.A.37) family.</text>
</comment>
<feature type="compositionally biased region" description="Pro residues" evidence="8">
    <location>
        <begin position="1207"/>
        <end position="1223"/>
    </location>
</feature>
<dbReference type="InterPro" id="IPR027417">
    <property type="entry name" value="P-loop_NTPase"/>
</dbReference>
<dbReference type="Gene3D" id="1.25.40.10">
    <property type="entry name" value="Tetratricopeptide repeat domain"/>
    <property type="match status" value="4"/>
</dbReference>
<dbReference type="Pfam" id="PF00656">
    <property type="entry name" value="Peptidase_C14"/>
    <property type="match status" value="1"/>
</dbReference>
<dbReference type="Gene3D" id="3.40.50.300">
    <property type="entry name" value="P-loop containing nucleotide triphosphate hydrolases"/>
    <property type="match status" value="1"/>
</dbReference>
<proteinExistence type="inferred from homology"/>
<keyword evidence="4 9" id="KW-0812">Transmembrane</keyword>
<feature type="region of interest" description="Disordered" evidence="8">
    <location>
        <begin position="1008"/>
        <end position="1033"/>
    </location>
</feature>
<reference evidence="12" key="2">
    <citation type="submission" date="2024-04" db="EMBL/GenBank/DDBJ databases">
        <authorList>
            <person name="Chen Y."/>
            <person name="Shah S."/>
            <person name="Dougan E. K."/>
            <person name="Thang M."/>
            <person name="Chan C."/>
        </authorList>
    </citation>
    <scope>NUCLEOTIDE SEQUENCE [LARGE SCALE GENOMIC DNA]</scope>
</reference>
<dbReference type="Gene3D" id="1.20.1530.20">
    <property type="match status" value="1"/>
</dbReference>
<dbReference type="Pfam" id="PF02254">
    <property type="entry name" value="TrkA_N"/>
    <property type="match status" value="1"/>
</dbReference>
<feature type="region of interest" description="Disordered" evidence="8">
    <location>
        <begin position="1650"/>
        <end position="1721"/>
    </location>
</feature>
<evidence type="ECO:0000313" key="12">
    <source>
        <dbReference type="EMBL" id="CAL1126918.1"/>
    </source>
</evidence>
<dbReference type="Pfam" id="PF00999">
    <property type="entry name" value="Na_H_Exchanger"/>
    <property type="match status" value="1"/>
</dbReference>
<name>A0A9P1BHF0_9DINO</name>
<evidence type="ECO:0000256" key="3">
    <source>
        <dbReference type="ARBA" id="ARBA00022448"/>
    </source>
</evidence>
<dbReference type="InterPro" id="IPR002885">
    <property type="entry name" value="PPR_rpt"/>
</dbReference>
<keyword evidence="3" id="KW-0813">Transport</keyword>
<keyword evidence="6 9" id="KW-0472">Membrane</keyword>
<dbReference type="PROSITE" id="PS50004">
    <property type="entry name" value="C2"/>
    <property type="match status" value="1"/>
</dbReference>
<dbReference type="InterPro" id="IPR006153">
    <property type="entry name" value="Cation/H_exchanger_TM"/>
</dbReference>
<evidence type="ECO:0000313" key="11">
    <source>
        <dbReference type="EMBL" id="CAI3973543.1"/>
    </source>
</evidence>
<sequence>MKQEIHGDPMSVLVNCRTEFLSEVRLELVGNATLAENEEDAEQGIKQPNRSPVEKISDLSEPLTSREPRSRSSRTLSMTQGAAGYMELPALDPQELAADVAKESSRRQWMEPLTYTEKVKVSLARALIMNPDLLVLHRPFHHFDLGTADSILNVIKIHHENRGACLPAADLTSRRPRCVVFSPETVEQAQQERVAADAYAFASCLRRVARSHWQQAIELLASRQELRLDAVCCTSGITCVGESQQWQRALHLLHGMLDQNVEANVFSYTSAISVSQKAQQWFVALAILDEMNDREVEANVVTFNAAITSCAAQWRLTLAILQDMEQDGPRPDPVTFSSVIAACEKCSEWQAAIQVLSKMRISRLGDAYAYSAAIGALEGRWQKALALMAHMYTDVVQPDIVCFSALLSSCEKGHAMRPALNLITSMRLQHCELDVISCNAAISACEKSADWPWALEILEQRCSLGHARRDVVGCSAAVSACEKAKEWRAALQLLSQQDHRDTIICNSAISACEKCIEWRWALRLVASMQEFSVQPDVISCNAAISACENALLWRWAIQLQPSSADSVAIAAMLSACEKGQNWTLTLELLSLHRLTGLVPGIISCEAALRGSREQWKVALLLLASMRSWQLESTPVSYESAMLGSPPNATRVLLGSLIPFRISCFWMLLGSSVAFLGRFLAPRMVKKGLCVGVNYPNQDHQLYGCVNDCLEWDKVLKEHFAFEETRVLLDQYPDGSVAEAAQQLPSRGNILAQLGGWLVAGAQPGDVLVFFFAGHGCQVRLPGGELEDALVPTDSAQGVVLRDEIHALFARLPPGCYLTVILDCCHGAHMLDVPSSWDSSETPYRVHQTFERPQEVHRTRDTWMQGYLDHAKSRPRFLPTMSLPARQKRTPEGSGAHLGRMTLDPAVTAFCLAASRPFETARDANIKGDQCGVMTFCLVQALEDLQFRCTFEQLFEKAVWRLDDIRSKYMPMMDQTIQMSFCPNSAPSEVVVFDERYAPVAQHRLSQMAPARPSPAQNLLAGGPSPQPVRESSTEFVPSPMYHLASRGGVEEVENPGPCVVYVQVFGCRGLQDPGAPQCDPYVKLRVAHVEHQSPVLPNTADPRWSDDQNKFTFKSQDIYVDSLHIQVFNAYGRGSLLGQVSVPLHTLPFINWQESRHRIGESGEVEFRVAMYPEHATRHRSQSRPPSASPVRSGRPSAPGARSPYQPSMPSPCQPSAPSPCQPASPKNLMFEEGENIFGKPNLFSAMPDLLSQLAKDPQLDGRMEPPRTASSGSGLGGFGFSAMTREPSQGFQGLPQGMPAFPGVSSGLSSGLPSSRLSPSIPSIPSNPSNLQCAGGAGGALSALGGLGSLGGFPCLTPPSSLIPGFTGYSGFNGFQSTPAGAVSMASVAPAPTPAYSTTLCTTLPSEAAPAPSYTGYSGFSGFQSTPAGAVSMASVAPVPTPAYSTTLCTTLPSEAAPAPSYTGYSGFNGFQSTPAGAVSMANVAPAPAYSTTLTLPSEAAPVHRERRISTSSWESSEADIEIDEADVVDPSQVHPRTGRVSVRAGRASVREEEDDEGLLEEEPVSPNAINLKADNDDGDGVKRAELAAAGLNGETAKSSALGKARPLRFCIFTVAFLFVIFVLMASSTSLGAISEGLYGDQLEAMRAAESHGAHDDHADKHSTEHATGDHSEHSMDAHTEHADATEHSDHLDHSEHSTEASVHVTEPSDTHQTSHGAHRRRLGGGVSVLLQNIAYCLTTCGLVAFFVGLCKQPLILGYLLGGVVVGPNLGLDLVHSHENVAEIANLGLVFLLFMIGLELDVHEILRMGRVVLLTGLFQFPVCFGAQYLIFTGLNALGLSMGAGDSAVMYCALVCAISSTMIVVKMLSEKGETERPNGRLTVGILIFQDIWAMVFLAIQPNLANPDLLTLCFSALQLLAQVMIAALIVLALGYAKFVMPAVLFFASRSVELMLVLSLSWCFFMGVTAHLPWVGVGMELAALIAGVALATFPYSAEFNGKIKYIRDFFITLFFAALGMQIPVPSLKPILTALLISIFVLIFRWLGIFSLVYMLGGSARLGILATLNLSQISEFALVICSLGMSYGHIDETTLEIIIWVFMVLSIFSSNLMTYNHQIFRSLAWLSRKVLKHRGIADSDDHPTHDEDERDILLLGFHRIASMMVAEFEQHAPKLLRKLQVVEWNQHIKEPLLRRGIKFSYGDFSSADVLEHCFHGEPKIIISTTPDTMLQGTTNMRILKVAMGVWPKAHVIVTADNPQQAADLYQAGAHYVLRSAKLCAERLFELLNKYETDAGMSDLQRRFDKFKKKDITQMKSEVHVSSNFVGLKLDGKDISFAMEVCRF</sequence>
<dbReference type="SUPFAM" id="SSF51735">
    <property type="entry name" value="NAD(P)-binding Rossmann-fold domains"/>
    <property type="match status" value="1"/>
</dbReference>
<dbReference type="PANTHER" id="PTHR42751:SF3">
    <property type="entry name" value="SODIUM_GLUTAMATE SYMPORTER"/>
    <property type="match status" value="1"/>
</dbReference>
<feature type="transmembrane region" description="Helical" evidence="9">
    <location>
        <begin position="1908"/>
        <end position="1935"/>
    </location>
</feature>
<evidence type="ECO:0000313" key="13">
    <source>
        <dbReference type="EMBL" id="CAL4760855.1"/>
    </source>
</evidence>
<keyword evidence="5 9" id="KW-1133">Transmembrane helix</keyword>
<dbReference type="Pfam" id="PF00168">
    <property type="entry name" value="C2"/>
    <property type="match status" value="1"/>
</dbReference>
<feature type="region of interest" description="Disordered" evidence="8">
    <location>
        <begin position="1259"/>
        <end position="1279"/>
    </location>
</feature>
<dbReference type="CDD" id="cd00030">
    <property type="entry name" value="C2"/>
    <property type="match status" value="1"/>
</dbReference>